<evidence type="ECO:0000313" key="1">
    <source>
        <dbReference type="EMBL" id="CAB4961508.1"/>
    </source>
</evidence>
<reference evidence="1" key="1">
    <citation type="submission" date="2020-05" db="EMBL/GenBank/DDBJ databases">
        <authorList>
            <person name="Chiriac C."/>
            <person name="Salcher M."/>
            <person name="Ghai R."/>
            <person name="Kavagutti S V."/>
        </authorList>
    </citation>
    <scope>NUCLEOTIDE SEQUENCE</scope>
</reference>
<organism evidence="1">
    <name type="scientific">freshwater metagenome</name>
    <dbReference type="NCBI Taxonomy" id="449393"/>
    <lineage>
        <taxon>unclassified sequences</taxon>
        <taxon>metagenomes</taxon>
        <taxon>ecological metagenomes</taxon>
    </lineage>
</organism>
<dbReference type="InterPro" id="IPR009045">
    <property type="entry name" value="Zn_M74/Hedgehog-like"/>
</dbReference>
<dbReference type="EMBL" id="CAFBNF010000301">
    <property type="protein sequence ID" value="CAB4961508.1"/>
    <property type="molecule type" value="Genomic_DNA"/>
</dbReference>
<proteinExistence type="predicted"/>
<accession>A0A6J7KYF5</accession>
<protein>
    <submittedName>
        <fullName evidence="1">Unannotated protein</fullName>
    </submittedName>
</protein>
<dbReference type="InterPro" id="IPR043769">
    <property type="entry name" value="DUF5715"/>
</dbReference>
<gene>
    <name evidence="1" type="ORF">UFOPK3773_02021</name>
</gene>
<dbReference type="Pfam" id="PF18979">
    <property type="entry name" value="DUF5715"/>
    <property type="match status" value="1"/>
</dbReference>
<dbReference type="SUPFAM" id="SSF55166">
    <property type="entry name" value="Hedgehog/DD-peptidase"/>
    <property type="match status" value="1"/>
</dbReference>
<sequence>MDPSASVRQGARSLNHYRAIVDEIHVLLTEAARPLLPVTTETVLRSRLNEPAARAVLDRVEGGIDALVRQAHDEVSRFVVTSASNAETPETLVRILLLQQIDLAWWSGTPDFATTAEITESQSLVDLVDLREGGHLRFGFTVASDRVLPRARNLAVRRCFPRRRPHAAGVSSTSIRPEMVVVLNALAREFEAAAPARTPPLWVNSVTRSLQQQEHLRDLGYSALSPSAHCRGWAADIEMDWFARFDAQDALRGVLTGRRDRGELNVIDEGRAWHVCPNPEALQTAFTVVG</sequence>
<name>A0A6J7KYF5_9ZZZZ</name>
<dbReference type="AlphaFoldDB" id="A0A6J7KYF5"/>